<feature type="region of interest" description="Disordered" evidence="4">
    <location>
        <begin position="135"/>
        <end position="189"/>
    </location>
</feature>
<dbReference type="OMA" id="REMNISW"/>
<dbReference type="Gene3D" id="1.25.40.20">
    <property type="entry name" value="Ankyrin repeat-containing domain"/>
    <property type="match status" value="1"/>
</dbReference>
<feature type="repeat" description="ANK" evidence="3">
    <location>
        <begin position="461"/>
        <end position="493"/>
    </location>
</feature>
<dbReference type="Proteomes" id="UP000005408">
    <property type="component" value="Unassembled WGS sequence"/>
</dbReference>
<evidence type="ECO:0000256" key="1">
    <source>
        <dbReference type="ARBA" id="ARBA00022737"/>
    </source>
</evidence>
<reference evidence="5" key="1">
    <citation type="submission" date="2022-08" db="UniProtKB">
        <authorList>
            <consortium name="EnsemblMetazoa"/>
        </authorList>
    </citation>
    <scope>IDENTIFICATION</scope>
    <source>
        <strain evidence="5">05x7-T-G4-1.051#20</strain>
    </source>
</reference>
<dbReference type="PROSITE" id="PS50088">
    <property type="entry name" value="ANK_REPEAT"/>
    <property type="match status" value="1"/>
</dbReference>
<dbReference type="EnsemblMetazoa" id="G27208.5">
    <property type="protein sequence ID" value="G27208.5:cds"/>
    <property type="gene ID" value="G27208"/>
</dbReference>
<evidence type="ECO:0000313" key="6">
    <source>
        <dbReference type="Proteomes" id="UP000005408"/>
    </source>
</evidence>
<keyword evidence="1" id="KW-0677">Repeat</keyword>
<evidence type="ECO:0000256" key="2">
    <source>
        <dbReference type="ARBA" id="ARBA00023043"/>
    </source>
</evidence>
<proteinExistence type="predicted"/>
<evidence type="ECO:0000256" key="3">
    <source>
        <dbReference type="PROSITE-ProRule" id="PRU00023"/>
    </source>
</evidence>
<keyword evidence="6" id="KW-1185">Reference proteome</keyword>
<dbReference type="OrthoDB" id="6135929at2759"/>
<dbReference type="Pfam" id="PF12796">
    <property type="entry name" value="Ank_2"/>
    <property type="match status" value="1"/>
</dbReference>
<dbReference type="EnsemblMetazoa" id="G27208.6">
    <property type="protein sequence ID" value="G27208.6:cds"/>
    <property type="gene ID" value="G27208"/>
</dbReference>
<sequence>MCAPSLSRVLQFLCSSDNRNTPIPLYQDRKRWDSEDTLYLLHTSLSSRSSLADTSSMDTMFAPSLNELTLNQYYTPEDNPEAMFDMLTIQTIRDRYQDDEEDETSDITTMTEQDFENFVREFPIDDSISECFASADLPEDVPNEVTESAVDLSETNSQGRQSKLKKKHRTNHEETILSDEDSKSSDSKRSKLISNLFGKKNKNKEGYKALKQSDTHEQRKDITDSIIDACENITKSYENNNSQNSGASTMKASKHKAKKSRESDDNGVKKQTTDELQSNLNSRKLPPVPKVDIDYLSDDLRKGKQKAHEKPEMTTTGSLLRCVDVKEMLCLNDQQLIEKMKALSIEGPQTSLRKTVSTRDATGMTLLQRCVLSDRTNVVDFILETDPTLLDAKIMVFAVQHGKTDCVRDLLERRSMDGTLNPELIGELLALCSKNGQPDVLETIIPYLETDPPSCLPYDESGNTAAHLAAQEGHLHCLQILLDNGFDVWTANKQNKSALSLALENGHMSVYKHLLLYQTCQCLLTEATRHKMANLRYTSERTTNHITLEQLEQQLAKYQFQFNDVMRNMIDAQETILQTVDNLYKDTKRLIQKVEDPNSTDKLKLKLEKLKAEADQLQDLFDFSPLANTNDLLTRVLLEFRKVVLSSEEDEQVREAAINMPPDTKELLSSMLRNSAMVCGQNSEVNIEQILTCQVQNLLQMLSDCKRPVSKSTSTVSSRSGNNRYQFTQPVYHNPKLEQLLMGSSENSDNMEKANETSLQFMDSSSNIIFAQDSSFLHGPHFSGASVNEESDLPILESPSVTDSVCSTVVTSGIIGTDKTDWTSRLGTITCDTSDTESDWWNASHDKSRSGYTESHEEEEEDDEDDDVGFVTSIRLNLENEDLPDDLLREHRLAKHLQSIEKLKHNKGDFVERVISASGRRVGRWLDSSCMNEVKASNVDKGQHSGKNKRHGIQLFSPDPQKDMVSSQSNLDNRRRRWDEMSVTDDEGNKGNSRPWYEMSDDEESVVHAWKSDDEDNQSQVYRI</sequence>
<feature type="compositionally biased region" description="Basic and acidic residues" evidence="4">
    <location>
        <begin position="260"/>
        <end position="273"/>
    </location>
</feature>
<dbReference type="AlphaFoldDB" id="A0A8W8LB18"/>
<keyword evidence="2 3" id="KW-0040">ANK repeat</keyword>
<dbReference type="SUPFAM" id="SSF48403">
    <property type="entry name" value="Ankyrin repeat"/>
    <property type="match status" value="1"/>
</dbReference>
<feature type="compositionally biased region" description="Basic and acidic residues" evidence="4">
    <location>
        <begin position="171"/>
        <end position="189"/>
    </location>
</feature>
<accession>A0A8W8LB18</accession>
<feature type="compositionally biased region" description="Acidic residues" evidence="4">
    <location>
        <begin position="856"/>
        <end position="867"/>
    </location>
</feature>
<dbReference type="InterPro" id="IPR002110">
    <property type="entry name" value="Ankyrin_rpt"/>
</dbReference>
<feature type="region of interest" description="Disordered" evidence="4">
    <location>
        <begin position="237"/>
        <end position="290"/>
    </location>
</feature>
<dbReference type="PANTHER" id="PTHR24198:SF165">
    <property type="entry name" value="ANKYRIN REPEAT-CONTAINING PROTEIN-RELATED"/>
    <property type="match status" value="1"/>
</dbReference>
<organism evidence="5 6">
    <name type="scientific">Magallana gigas</name>
    <name type="common">Pacific oyster</name>
    <name type="synonym">Crassostrea gigas</name>
    <dbReference type="NCBI Taxonomy" id="29159"/>
    <lineage>
        <taxon>Eukaryota</taxon>
        <taxon>Metazoa</taxon>
        <taxon>Spiralia</taxon>
        <taxon>Lophotrochozoa</taxon>
        <taxon>Mollusca</taxon>
        <taxon>Bivalvia</taxon>
        <taxon>Autobranchia</taxon>
        <taxon>Pteriomorphia</taxon>
        <taxon>Ostreida</taxon>
        <taxon>Ostreoidea</taxon>
        <taxon>Ostreidae</taxon>
        <taxon>Magallana</taxon>
    </lineage>
</organism>
<dbReference type="PROSITE" id="PS50297">
    <property type="entry name" value="ANK_REP_REGION"/>
    <property type="match status" value="1"/>
</dbReference>
<protein>
    <submittedName>
        <fullName evidence="5">Uncharacterized protein</fullName>
    </submittedName>
</protein>
<feature type="region of interest" description="Disordered" evidence="4">
    <location>
        <begin position="840"/>
        <end position="867"/>
    </location>
</feature>
<feature type="region of interest" description="Disordered" evidence="4">
    <location>
        <begin position="937"/>
        <end position="1024"/>
    </location>
</feature>
<evidence type="ECO:0000256" key="4">
    <source>
        <dbReference type="SAM" id="MobiDB-lite"/>
    </source>
</evidence>
<dbReference type="InterPro" id="IPR036770">
    <property type="entry name" value="Ankyrin_rpt-contain_sf"/>
</dbReference>
<dbReference type="SMART" id="SM00248">
    <property type="entry name" value="ANK"/>
    <property type="match status" value="3"/>
</dbReference>
<name>A0A8W8LB18_MAGGI</name>
<dbReference type="PANTHER" id="PTHR24198">
    <property type="entry name" value="ANKYRIN REPEAT AND PROTEIN KINASE DOMAIN-CONTAINING PROTEIN"/>
    <property type="match status" value="1"/>
</dbReference>
<feature type="compositionally biased region" description="Polar residues" evidence="4">
    <location>
        <begin position="237"/>
        <end position="251"/>
    </location>
</feature>
<evidence type="ECO:0000313" key="5">
    <source>
        <dbReference type="EnsemblMetazoa" id="G27208.5:cds"/>
    </source>
</evidence>